<gene>
    <name evidence="2" type="ORF">LNINA_LOCUS10071</name>
</gene>
<protein>
    <submittedName>
        <fullName evidence="2">Uncharacterized protein</fullName>
    </submittedName>
</protein>
<comment type="caution">
    <text evidence="2">The sequence shown here is derived from an EMBL/GenBank/DDBJ whole genome shotgun (WGS) entry which is preliminary data.</text>
</comment>
<dbReference type="InterPro" id="IPR029034">
    <property type="entry name" value="Cystine-knot_cytokine"/>
</dbReference>
<dbReference type="AlphaFoldDB" id="A0AAV1JPR8"/>
<evidence type="ECO:0000256" key="1">
    <source>
        <dbReference type="SAM" id="SignalP"/>
    </source>
</evidence>
<accession>A0AAV1JPR8</accession>
<feature type="chain" id="PRO_5043830383" evidence="1">
    <location>
        <begin position="28"/>
        <end position="140"/>
    </location>
</feature>
<organism evidence="2 3">
    <name type="scientific">Leptosia nina</name>
    <dbReference type="NCBI Taxonomy" id="320188"/>
    <lineage>
        <taxon>Eukaryota</taxon>
        <taxon>Metazoa</taxon>
        <taxon>Ecdysozoa</taxon>
        <taxon>Arthropoda</taxon>
        <taxon>Hexapoda</taxon>
        <taxon>Insecta</taxon>
        <taxon>Pterygota</taxon>
        <taxon>Neoptera</taxon>
        <taxon>Endopterygota</taxon>
        <taxon>Lepidoptera</taxon>
        <taxon>Glossata</taxon>
        <taxon>Ditrysia</taxon>
        <taxon>Papilionoidea</taxon>
        <taxon>Pieridae</taxon>
        <taxon>Pierinae</taxon>
        <taxon>Leptosia</taxon>
    </lineage>
</organism>
<evidence type="ECO:0000313" key="3">
    <source>
        <dbReference type="Proteomes" id="UP001497472"/>
    </source>
</evidence>
<reference evidence="2 3" key="1">
    <citation type="submission" date="2023-11" db="EMBL/GenBank/DDBJ databases">
        <authorList>
            <person name="Okamura Y."/>
        </authorList>
    </citation>
    <scope>NUCLEOTIDE SEQUENCE [LARGE SCALE GENOMIC DNA]</scope>
</reference>
<sequence>MLKNIAELVALAAVIHLTLVGSRPAEARSVDLADVFNRTVCPIKVEIDENPHRVPRKIKMLKCAEEPRDWCRQPEVPPHLQHECCRHSRHGHVMECVELHDTVLVFDKKKNEMVTLDVAVGCSCIVEKSTRAPPVEQSPT</sequence>
<name>A0AAV1JPR8_9NEOP</name>
<evidence type="ECO:0000313" key="2">
    <source>
        <dbReference type="EMBL" id="CAK1550879.1"/>
    </source>
</evidence>
<keyword evidence="3" id="KW-1185">Reference proteome</keyword>
<feature type="signal peptide" evidence="1">
    <location>
        <begin position="1"/>
        <end position="27"/>
    </location>
</feature>
<keyword evidence="1" id="KW-0732">Signal</keyword>
<proteinExistence type="predicted"/>
<dbReference type="EMBL" id="CAVLEF010000100">
    <property type="protein sequence ID" value="CAK1550879.1"/>
    <property type="molecule type" value="Genomic_DNA"/>
</dbReference>
<dbReference type="Gene3D" id="2.10.90.10">
    <property type="entry name" value="Cystine-knot cytokines"/>
    <property type="match status" value="1"/>
</dbReference>
<dbReference type="Proteomes" id="UP001497472">
    <property type="component" value="Unassembled WGS sequence"/>
</dbReference>